<keyword evidence="2" id="KW-0812">Transmembrane</keyword>
<keyword evidence="5" id="KW-1185">Reference proteome</keyword>
<dbReference type="AlphaFoldDB" id="A0AAU9J9H3"/>
<evidence type="ECO:0000256" key="1">
    <source>
        <dbReference type="SAM" id="MobiDB-lite"/>
    </source>
</evidence>
<reference evidence="4" key="1">
    <citation type="submission" date="2021-09" db="EMBL/GenBank/DDBJ databases">
        <authorList>
            <consortium name="AG Swart"/>
            <person name="Singh M."/>
            <person name="Singh A."/>
            <person name="Seah K."/>
            <person name="Emmerich C."/>
        </authorList>
    </citation>
    <scope>NUCLEOTIDE SEQUENCE</scope>
    <source>
        <strain evidence="4">ATCC30299</strain>
    </source>
</reference>
<accession>A0AAU9J9H3</accession>
<dbReference type="EMBL" id="CAJZBQ010000035">
    <property type="protein sequence ID" value="CAG9323920.1"/>
    <property type="molecule type" value="Genomic_DNA"/>
</dbReference>
<evidence type="ECO:0000256" key="2">
    <source>
        <dbReference type="SAM" id="Phobius"/>
    </source>
</evidence>
<dbReference type="PROSITE" id="PS50192">
    <property type="entry name" value="T_SNARE"/>
    <property type="match status" value="1"/>
</dbReference>
<comment type="caution">
    <text evidence="4">The sequence shown here is derived from an EMBL/GenBank/DDBJ whole genome shotgun (WGS) entry which is preliminary data.</text>
</comment>
<dbReference type="Gene3D" id="1.20.5.110">
    <property type="match status" value="1"/>
</dbReference>
<sequence>MSKKKPESDVKQRLLDNPLQAKEKDLRQHMEALKTNLSSSNGANFLAKANEECEFIESTLRDIENYQPKSQAEQTKKEKLMQTYSDEFENALNSFQESQKAQKAQAQVQVHDLFTEEMLRERNERIHTVEIKMTLIAEMLKDFAEMTREQGLKLDLIENNIHEAGENTSGVVDELEIASRRGRTKKRFCMIFLLALFFLVISVLLLLILTRL</sequence>
<dbReference type="InterPro" id="IPR000727">
    <property type="entry name" value="T_SNARE_dom"/>
</dbReference>
<feature type="domain" description="T-SNARE coiled-coil homology" evidence="3">
    <location>
        <begin position="116"/>
        <end position="178"/>
    </location>
</feature>
<name>A0AAU9J9H3_9CILI</name>
<dbReference type="Proteomes" id="UP001162131">
    <property type="component" value="Unassembled WGS sequence"/>
</dbReference>
<feature type="compositionally biased region" description="Basic and acidic residues" evidence="1">
    <location>
        <begin position="1"/>
        <end position="14"/>
    </location>
</feature>
<dbReference type="SMART" id="SM00397">
    <property type="entry name" value="t_SNARE"/>
    <property type="match status" value="1"/>
</dbReference>
<feature type="transmembrane region" description="Helical" evidence="2">
    <location>
        <begin position="188"/>
        <end position="209"/>
    </location>
</feature>
<evidence type="ECO:0000259" key="3">
    <source>
        <dbReference type="PROSITE" id="PS50192"/>
    </source>
</evidence>
<gene>
    <name evidence="4" type="ORF">BSTOLATCC_MIC34954</name>
</gene>
<evidence type="ECO:0000313" key="5">
    <source>
        <dbReference type="Proteomes" id="UP001162131"/>
    </source>
</evidence>
<keyword evidence="2" id="KW-0472">Membrane</keyword>
<proteinExistence type="predicted"/>
<organism evidence="4 5">
    <name type="scientific">Blepharisma stoltei</name>
    <dbReference type="NCBI Taxonomy" id="1481888"/>
    <lineage>
        <taxon>Eukaryota</taxon>
        <taxon>Sar</taxon>
        <taxon>Alveolata</taxon>
        <taxon>Ciliophora</taxon>
        <taxon>Postciliodesmatophora</taxon>
        <taxon>Heterotrichea</taxon>
        <taxon>Heterotrichida</taxon>
        <taxon>Blepharismidae</taxon>
        <taxon>Blepharisma</taxon>
    </lineage>
</organism>
<evidence type="ECO:0000313" key="4">
    <source>
        <dbReference type="EMBL" id="CAG9323920.1"/>
    </source>
</evidence>
<keyword evidence="2" id="KW-1133">Transmembrane helix</keyword>
<dbReference type="SUPFAM" id="SSF58038">
    <property type="entry name" value="SNARE fusion complex"/>
    <property type="match status" value="1"/>
</dbReference>
<protein>
    <recommendedName>
        <fullName evidence="3">t-SNARE coiled-coil homology domain-containing protein</fullName>
    </recommendedName>
</protein>
<feature type="region of interest" description="Disordered" evidence="1">
    <location>
        <begin position="1"/>
        <end position="28"/>
    </location>
</feature>